<dbReference type="PANTHER" id="PTHR10688">
    <property type="entry name" value="PWWP DOMAIN-CONTAINING PROTEIN"/>
    <property type="match status" value="1"/>
</dbReference>
<feature type="region of interest" description="Disordered" evidence="1">
    <location>
        <begin position="391"/>
        <end position="415"/>
    </location>
</feature>
<name>A0ABM1QDX6_CAMSA</name>
<feature type="compositionally biased region" description="Basic and acidic residues" evidence="1">
    <location>
        <begin position="344"/>
        <end position="364"/>
    </location>
</feature>
<evidence type="ECO:0000313" key="4">
    <source>
        <dbReference type="RefSeq" id="XP_019084964.1"/>
    </source>
</evidence>
<feature type="region of interest" description="Disordered" evidence="1">
    <location>
        <begin position="1"/>
        <end position="44"/>
    </location>
</feature>
<evidence type="ECO:0000259" key="2">
    <source>
        <dbReference type="PROSITE" id="PS50812"/>
    </source>
</evidence>
<feature type="compositionally biased region" description="Acidic residues" evidence="1">
    <location>
        <begin position="27"/>
        <end position="44"/>
    </location>
</feature>
<proteinExistence type="predicted"/>
<feature type="region of interest" description="Disordered" evidence="1">
    <location>
        <begin position="502"/>
        <end position="527"/>
    </location>
</feature>
<keyword evidence="3" id="KW-1185">Reference proteome</keyword>
<feature type="region of interest" description="Disordered" evidence="1">
    <location>
        <begin position="312"/>
        <end position="364"/>
    </location>
</feature>
<reference evidence="4" key="2">
    <citation type="submission" date="2025-08" db="UniProtKB">
        <authorList>
            <consortium name="RefSeq"/>
        </authorList>
    </citation>
    <scope>IDENTIFICATION</scope>
    <source>
        <tissue evidence="4">Leaf</tissue>
    </source>
</reference>
<organism evidence="3 4">
    <name type="scientific">Camelina sativa</name>
    <name type="common">False flax</name>
    <name type="synonym">Myagrum sativum</name>
    <dbReference type="NCBI Taxonomy" id="90675"/>
    <lineage>
        <taxon>Eukaryota</taxon>
        <taxon>Viridiplantae</taxon>
        <taxon>Streptophyta</taxon>
        <taxon>Embryophyta</taxon>
        <taxon>Tracheophyta</taxon>
        <taxon>Spermatophyta</taxon>
        <taxon>Magnoliopsida</taxon>
        <taxon>eudicotyledons</taxon>
        <taxon>Gunneridae</taxon>
        <taxon>Pentapetalae</taxon>
        <taxon>rosids</taxon>
        <taxon>malvids</taxon>
        <taxon>Brassicales</taxon>
        <taxon>Brassicaceae</taxon>
        <taxon>Camelineae</taxon>
        <taxon>Camelina</taxon>
    </lineage>
</organism>
<evidence type="ECO:0000313" key="3">
    <source>
        <dbReference type="Proteomes" id="UP000694864"/>
    </source>
</evidence>
<dbReference type="PROSITE" id="PS50812">
    <property type="entry name" value="PWWP"/>
    <property type="match status" value="1"/>
</dbReference>
<gene>
    <name evidence="4" type="primary">LOC104710628</name>
</gene>
<feature type="compositionally biased region" description="Basic and acidic residues" evidence="1">
    <location>
        <begin position="514"/>
        <end position="526"/>
    </location>
</feature>
<dbReference type="SUPFAM" id="SSF63748">
    <property type="entry name" value="Tudor/PWWP/MBT"/>
    <property type="match status" value="1"/>
</dbReference>
<dbReference type="GeneID" id="104710628"/>
<reference evidence="3" key="1">
    <citation type="journal article" date="2014" name="Nat. Commun.">
        <title>The emerging biofuel crop Camelina sativa retains a highly undifferentiated hexaploid genome structure.</title>
        <authorList>
            <person name="Kagale S."/>
            <person name="Koh C."/>
            <person name="Nixon J."/>
            <person name="Bollina V."/>
            <person name="Clarke W.E."/>
            <person name="Tuteja R."/>
            <person name="Spillane C."/>
            <person name="Robinson S.J."/>
            <person name="Links M.G."/>
            <person name="Clarke C."/>
            <person name="Higgins E.E."/>
            <person name="Huebert T."/>
            <person name="Sharpe A.G."/>
            <person name="Parkin I.A."/>
        </authorList>
    </citation>
    <scope>NUCLEOTIDE SEQUENCE [LARGE SCALE GENOMIC DNA]</scope>
    <source>
        <strain evidence="3">cv. DH55</strain>
    </source>
</reference>
<feature type="domain" description="PWWP" evidence="2">
    <location>
        <begin position="73"/>
        <end position="135"/>
    </location>
</feature>
<dbReference type="Gene3D" id="2.30.30.140">
    <property type="match status" value="1"/>
</dbReference>
<feature type="compositionally biased region" description="Basic and acidic residues" evidence="1">
    <location>
        <begin position="12"/>
        <end position="26"/>
    </location>
</feature>
<dbReference type="InterPro" id="IPR000313">
    <property type="entry name" value="PWWP_dom"/>
</dbReference>
<feature type="compositionally biased region" description="Polar residues" evidence="1">
    <location>
        <begin position="391"/>
        <end position="407"/>
    </location>
</feature>
<dbReference type="RefSeq" id="XP_019084964.1">
    <property type="nucleotide sequence ID" value="XM_019229419.1"/>
</dbReference>
<evidence type="ECO:0000256" key="1">
    <source>
        <dbReference type="SAM" id="MobiDB-lite"/>
    </source>
</evidence>
<dbReference type="Pfam" id="PF00855">
    <property type="entry name" value="PWWP"/>
    <property type="match status" value="1"/>
</dbReference>
<protein>
    <submittedName>
        <fullName evidence="4">Serine/threonine-protein kinase ATM-like</fullName>
    </submittedName>
</protein>
<dbReference type="CDD" id="cd05162">
    <property type="entry name" value="PWWP"/>
    <property type="match status" value="1"/>
</dbReference>
<sequence length="684" mass="77158">MGNMLTAGSRVSENKERGGDSDKQLKEEDDVKMEDVNDDDDDSERIEDNVMSEVSSLRDNFEEIEVLENGFHVGDFVWGEGVNGQRWWPGQIYDSLHASDLALKTMQKGRLLVAYFGDGSFAWCNPLELKPFLENFNEFSKMSGSRGFISAVEEAVREIGEHVEQFLVCDDEAAALVSSVAVNSGVKDGVVVPDVRREIVSSLVLENHGVVLDDVKGLAKTVSYSDLLEFEVLKRKISAFYRCKGRFDLAKYDEHQYIIGLEDKEEDESFQLRPLRKCSGFVRKNRKCGDVATTGSTTRRWRRLSEVSKVENAEEELSNGKSLSSRKRKSQKGVVNDSNDDEEIVKRVESNDSNHLEESERKDDGSGIEIDVNLVTPLASLSKRLKIDVSSSVERNNDNGETLLQTGKRQRKKSKYLSPEYMTDFSCRARKSNLESAERVTPEKAVDIVKLGDTAEEMLDLIRGVALSTKYPEDYTSSCDMVREFVSMYRSFTYHKGAIHERNLSDGENQPEVMDEKEQTRDEPNEKQVSGVELFIKTDLGSSLPSKDDLIKTYKKFGPLDMERSCILDNNSTAVIAFLNVSDGEEAFFKTKEKYPFAATSTVTFKLKYSSSALSSPETTNEKTETETTKGVTEIECLKEKLEEIRSLLDQSEGMITEEVKMKLQDESRNLLDKVSKMIIVRSS</sequence>
<accession>A0ABM1QDX6</accession>
<dbReference type="InterPro" id="IPR052657">
    <property type="entry name" value="PDP_family_Arabidopsis"/>
</dbReference>
<dbReference type="PANTHER" id="PTHR10688:SF3">
    <property type="entry name" value="PWWP DOMAIN-CONTAINING PROTEIN 6"/>
    <property type="match status" value="1"/>
</dbReference>
<dbReference type="Proteomes" id="UP000694864">
    <property type="component" value="Chromosome 9"/>
</dbReference>